<dbReference type="OrthoDB" id="274691at2759"/>
<dbReference type="InParanoid" id="A0A401GBU8"/>
<evidence type="ECO:0000313" key="5">
    <source>
        <dbReference type="Proteomes" id="UP000287166"/>
    </source>
</evidence>
<feature type="region of interest" description="Disordered" evidence="2">
    <location>
        <begin position="1"/>
        <end position="25"/>
    </location>
</feature>
<accession>A0A401GBU8</accession>
<dbReference type="STRING" id="139825.A0A401GBU8"/>
<sequence length="1226" mass="134074">MDKFVTVVKPSTGRGMDNDKQKQRATYKYNPYGVSKANERKFEQWKDKKRTEKIVAPLLKNGAKTSGSALTKHLLNTLTDQSNPITHSDMYQRSDHITSAATGHQRSDGRGHQKNYWELRTSKLAEQLPVRSTSSETKVLQNVSVYINGYLNDTTDIEMKRIVTLAGGNVKHTAAGATHILTSQQLSACKTHKLLTTRSKTRMCVVKPEWVMDSIKAGMRLPEREYSVIEDKTVMSLTEMLGAGSTSRSCYPPSAALLAAGQEYLPNSQELSRLTYYASNRPGKINKLSNELEKKARADCRKAQAGNTRARATLLITLYIFKALATECRRDISLLTSSLMSAVKITLCALSSDLEVAARAANVFTAWTTFTDGHLIGVDRDVTQDYLACLESFSAMGTKRSDDAEIRNRTRLVGLAALTAAVNSDALFHSITQFKTQVSTMMPALLAPLLEVDTNLLEFEAIEVKEQPTSTLLDEFQTLPALERRAASIHLHVDGDKGPSSGDVTNTSLRALSSLLAHSNGSQVSTIMTAALEFLDDSGGWGKVNNCQWFAEKGAEWTQYQYRYAVPTRLVECLIESQDAPQATSRHSTLLAMITAVFISPVPLVNLSTSDIISSLITLIFRRISIEPQDGLLSPLVECIASLGTHVYYADQIQDLAGELISRLVLVNTNGLPGRATFEKGRVQAVRCLLSGLLGLLHSADMHDAADTNETDDKKEIRTTSTSPNPPSSSNPALREAHVRPSRRTRISPEIWHDTLVLLCDHEYTVRADYAVALVSYLRNEIPRLGEQADSDGIKRLRPLQEGHSELSNTMTAMIYGDATTRFLNALHAYAYALITSSAIGFHRGSPSSSPERHIDGNASAARDESASGESPRSRDNIRNSTNVTTSSRKTSIILRALQKVPTRLSPTSPPASTLSDYGNVLAILTAVHESLPLRALLTGTPMLLALDSASRIDGDTTAPNLPLFKAVKQVVDKAWVTIGKVWSCSEVVAMAEQHMSAVAELFLPSLPDMQPSTFELPRKPILFTSEASSSGTLTCLDTQALLIALASNPNVQEATGLDQQSLLRRLAMPWTAESAFRESLETRPNYDALQDALSPLIKVAPTLMHIENLSLQSLARSTRGMGVTDLREALEGRSSVSNPNLVNAAPSISTLDHTSSMMPGDSPYKLTPTRSRPQRNKLAGPEVRDMLNKLGIGNKQNGTSQLKSSFPSLQKPRQLSPAFSPPYKT</sequence>
<evidence type="ECO:0000256" key="2">
    <source>
        <dbReference type="SAM" id="MobiDB-lite"/>
    </source>
</evidence>
<name>A0A401GBU8_9APHY</name>
<dbReference type="AlphaFoldDB" id="A0A401GBU8"/>
<dbReference type="SMART" id="SM00292">
    <property type="entry name" value="BRCT"/>
    <property type="match status" value="1"/>
</dbReference>
<dbReference type="Pfam" id="PF21072">
    <property type="entry name" value="EFR3"/>
    <property type="match status" value="1"/>
</dbReference>
<dbReference type="Pfam" id="PF16589">
    <property type="entry name" value="BRCT_2"/>
    <property type="match status" value="1"/>
</dbReference>
<dbReference type="RefSeq" id="XP_027610545.1">
    <property type="nucleotide sequence ID" value="XM_027754744.1"/>
</dbReference>
<feature type="region of interest" description="Disordered" evidence="2">
    <location>
        <begin position="706"/>
        <end position="742"/>
    </location>
</feature>
<comment type="caution">
    <text evidence="4">The sequence shown here is derived from an EMBL/GenBank/DDBJ whole genome shotgun (WGS) entry which is preliminary data.</text>
</comment>
<feature type="compositionally biased region" description="Basic and acidic residues" evidence="2">
    <location>
        <begin position="851"/>
        <end position="878"/>
    </location>
</feature>
<dbReference type="PROSITE" id="PS50172">
    <property type="entry name" value="BRCT"/>
    <property type="match status" value="1"/>
</dbReference>
<feature type="compositionally biased region" description="Polar residues" evidence="2">
    <location>
        <begin position="879"/>
        <end position="888"/>
    </location>
</feature>
<proteinExistence type="inferred from homology"/>
<reference evidence="4 5" key="1">
    <citation type="journal article" date="2018" name="Sci. Rep.">
        <title>Genome sequence of the cauliflower mushroom Sparassis crispa (Hanabiratake) and its association with beneficial usage.</title>
        <authorList>
            <person name="Kiyama R."/>
            <person name="Furutani Y."/>
            <person name="Kawaguchi K."/>
            <person name="Nakanishi T."/>
        </authorList>
    </citation>
    <scope>NUCLEOTIDE SEQUENCE [LARGE SCALE GENOMIC DNA]</scope>
</reference>
<evidence type="ECO:0000259" key="3">
    <source>
        <dbReference type="PROSITE" id="PS50172"/>
    </source>
</evidence>
<comment type="similarity">
    <text evidence="1">Belongs to the EFR3 family.</text>
</comment>
<dbReference type="GeneID" id="38776549"/>
<dbReference type="SUPFAM" id="SSF52113">
    <property type="entry name" value="BRCT domain"/>
    <property type="match status" value="1"/>
</dbReference>
<dbReference type="InterPro" id="IPR049150">
    <property type="entry name" value="EFR3_HEAT-like_rpt"/>
</dbReference>
<organism evidence="4 5">
    <name type="scientific">Sparassis crispa</name>
    <dbReference type="NCBI Taxonomy" id="139825"/>
    <lineage>
        <taxon>Eukaryota</taxon>
        <taxon>Fungi</taxon>
        <taxon>Dikarya</taxon>
        <taxon>Basidiomycota</taxon>
        <taxon>Agaricomycotina</taxon>
        <taxon>Agaricomycetes</taxon>
        <taxon>Polyporales</taxon>
        <taxon>Sparassidaceae</taxon>
        <taxon>Sparassis</taxon>
    </lineage>
</organism>
<dbReference type="Proteomes" id="UP000287166">
    <property type="component" value="Unassembled WGS sequence"/>
</dbReference>
<dbReference type="Gene3D" id="3.40.50.10190">
    <property type="entry name" value="BRCT domain"/>
    <property type="match status" value="1"/>
</dbReference>
<feature type="compositionally biased region" description="Polar residues" evidence="2">
    <location>
        <begin position="1138"/>
        <end position="1158"/>
    </location>
</feature>
<feature type="compositionally biased region" description="Basic and acidic residues" evidence="2">
    <location>
        <begin position="706"/>
        <end position="718"/>
    </location>
</feature>
<dbReference type="InterPro" id="IPR001357">
    <property type="entry name" value="BRCT_dom"/>
</dbReference>
<dbReference type="InterPro" id="IPR039786">
    <property type="entry name" value="EFR3"/>
</dbReference>
<dbReference type="PANTHER" id="PTHR47766">
    <property type="entry name" value="PROTEIN EFR3"/>
    <property type="match status" value="1"/>
</dbReference>
<gene>
    <name evidence="4" type="ORF">SCP_0208320</name>
</gene>
<dbReference type="GO" id="GO:0072659">
    <property type="term" value="P:protein localization to plasma membrane"/>
    <property type="evidence" value="ECO:0007669"/>
    <property type="project" value="InterPro"/>
</dbReference>
<dbReference type="InterPro" id="IPR036420">
    <property type="entry name" value="BRCT_dom_sf"/>
</dbReference>
<keyword evidence="5" id="KW-1185">Reference proteome</keyword>
<evidence type="ECO:0000313" key="4">
    <source>
        <dbReference type="EMBL" id="GBE79632.1"/>
    </source>
</evidence>
<feature type="region of interest" description="Disordered" evidence="2">
    <location>
        <begin position="1138"/>
        <end position="1226"/>
    </location>
</feature>
<protein>
    <submittedName>
        <fullName evidence="4">Protein EFR3</fullName>
    </submittedName>
</protein>
<feature type="region of interest" description="Disordered" evidence="2">
    <location>
        <begin position="845"/>
        <end position="888"/>
    </location>
</feature>
<dbReference type="EMBL" id="BFAD01000002">
    <property type="protein sequence ID" value="GBE79632.1"/>
    <property type="molecule type" value="Genomic_DNA"/>
</dbReference>
<evidence type="ECO:0000256" key="1">
    <source>
        <dbReference type="ARBA" id="ARBA00010216"/>
    </source>
</evidence>
<feature type="compositionally biased region" description="Polar residues" evidence="2">
    <location>
        <begin position="1195"/>
        <end position="1214"/>
    </location>
</feature>
<feature type="domain" description="BRCT" evidence="3">
    <location>
        <begin position="135"/>
        <end position="228"/>
    </location>
</feature>
<dbReference type="PANTHER" id="PTHR47766:SF1">
    <property type="entry name" value="PROTEIN EFR3"/>
    <property type="match status" value="1"/>
</dbReference>